<comment type="cofactor">
    <cofactor evidence="1">
        <name>Fe(2+)</name>
        <dbReference type="ChEBI" id="CHEBI:29033"/>
    </cofactor>
</comment>
<organism evidence="7">
    <name type="scientific">mine drainage metagenome</name>
    <dbReference type="NCBI Taxonomy" id="410659"/>
    <lineage>
        <taxon>unclassified sequences</taxon>
        <taxon>metagenomes</taxon>
        <taxon>ecological metagenomes</taxon>
    </lineage>
</organism>
<evidence type="ECO:0000259" key="6">
    <source>
        <dbReference type="PROSITE" id="PS51184"/>
    </source>
</evidence>
<keyword evidence="4 7" id="KW-0560">Oxidoreductase</keyword>
<protein>
    <submittedName>
        <fullName evidence="7">50S ribosomal protein L16 arginine hydroxylase</fullName>
        <ecNumber evidence="7">1.14.11.-</ecNumber>
    </submittedName>
</protein>
<dbReference type="SUPFAM" id="SSF51197">
    <property type="entry name" value="Clavaminate synthase-like"/>
    <property type="match status" value="1"/>
</dbReference>
<accession>A0A1J5R6C8</accession>
<dbReference type="GO" id="GO:0005840">
    <property type="term" value="C:ribosome"/>
    <property type="evidence" value="ECO:0007669"/>
    <property type="project" value="UniProtKB-KW"/>
</dbReference>
<gene>
    <name evidence="7" type="primary">ycfD_3</name>
    <name evidence="7" type="ORF">GALL_265450</name>
</gene>
<dbReference type="InterPro" id="IPR039994">
    <property type="entry name" value="NO66-like"/>
</dbReference>
<dbReference type="PANTHER" id="PTHR13096:SF8">
    <property type="entry name" value="RIBOSOMAL OXYGENASE 1"/>
    <property type="match status" value="1"/>
</dbReference>
<name>A0A1J5R6C8_9ZZZZ</name>
<dbReference type="InterPro" id="IPR046799">
    <property type="entry name" value="ROXA-like_wH"/>
</dbReference>
<evidence type="ECO:0000256" key="3">
    <source>
        <dbReference type="ARBA" id="ARBA00022964"/>
    </source>
</evidence>
<dbReference type="SMART" id="SM00558">
    <property type="entry name" value="JmjC"/>
    <property type="match status" value="1"/>
</dbReference>
<dbReference type="EMBL" id="MLJW01000256">
    <property type="protein sequence ID" value="OIQ91534.1"/>
    <property type="molecule type" value="Genomic_DNA"/>
</dbReference>
<evidence type="ECO:0000256" key="5">
    <source>
        <dbReference type="ARBA" id="ARBA00023004"/>
    </source>
</evidence>
<keyword evidence="7" id="KW-0689">Ribosomal protein</keyword>
<evidence type="ECO:0000256" key="1">
    <source>
        <dbReference type="ARBA" id="ARBA00001954"/>
    </source>
</evidence>
<evidence type="ECO:0000256" key="4">
    <source>
        <dbReference type="ARBA" id="ARBA00023002"/>
    </source>
</evidence>
<dbReference type="Pfam" id="PF08007">
    <property type="entry name" value="JmjC_2"/>
    <property type="match status" value="1"/>
</dbReference>
<keyword evidence="5" id="KW-0408">Iron</keyword>
<dbReference type="GO" id="GO:0016706">
    <property type="term" value="F:2-oxoglutarate-dependent dioxygenase activity"/>
    <property type="evidence" value="ECO:0007669"/>
    <property type="project" value="TreeGrafter"/>
</dbReference>
<evidence type="ECO:0000313" key="7">
    <source>
        <dbReference type="EMBL" id="OIQ91534.1"/>
    </source>
</evidence>
<comment type="caution">
    <text evidence="7">The sequence shown here is derived from an EMBL/GenBank/DDBJ whole genome shotgun (WGS) entry which is preliminary data.</text>
</comment>
<dbReference type="PANTHER" id="PTHR13096">
    <property type="entry name" value="MINA53 MYC INDUCED NUCLEAR ANTIGEN"/>
    <property type="match status" value="1"/>
</dbReference>
<dbReference type="InterPro" id="IPR003347">
    <property type="entry name" value="JmjC_dom"/>
</dbReference>
<dbReference type="AlphaFoldDB" id="A0A1J5R6C8"/>
<keyword evidence="7" id="KW-0687">Ribonucleoprotein</keyword>
<dbReference type="Gene3D" id="2.60.120.650">
    <property type="entry name" value="Cupin"/>
    <property type="match status" value="1"/>
</dbReference>
<evidence type="ECO:0000256" key="2">
    <source>
        <dbReference type="ARBA" id="ARBA00022723"/>
    </source>
</evidence>
<dbReference type="EC" id="1.14.11.-" evidence="7"/>
<dbReference type="GO" id="GO:0046872">
    <property type="term" value="F:metal ion binding"/>
    <property type="evidence" value="ECO:0007669"/>
    <property type="project" value="UniProtKB-KW"/>
</dbReference>
<dbReference type="Gene3D" id="3.40.366.30">
    <property type="entry name" value="50S ribosomal protein L16 arginine hydroxylase, Chain A, Domain 2"/>
    <property type="match status" value="1"/>
</dbReference>
<feature type="domain" description="JmjC" evidence="6">
    <location>
        <begin position="98"/>
        <end position="224"/>
    </location>
</feature>
<sequence length="378" mass="42685">MPTSSWPLRDIAPERFLRDYWQRKPLLLRQALPGFASPLSRAELFALARGDDAESRLVVRDGDDWSVRHGPFAARELPALRRPQWTLLVQGVDLLDDRVAALLQRFRFVPDARLDDIMISWASDGGGVGPHVDDYDVFLLQAQGRRRWRLGPVRDTSMRSGQALKLLRHFEPDMDVVVEPGDLLYLPPGWGHDGVAVGACMTYSVGFRAPPAGELMRQLLWKLADEQPGGARYSDRGRVDAKVAAHPARLPDDMVDFLQRAFERLRPGRRVFADALGEILTEPKSQVWFDADATPPAQLRRALRRGGLRLDRRSRMLYTADAVMINGERVDAAHGRERLLRRLADRRTLDAAEWAAAGDALRELLLEWCAQGWAHAQD</sequence>
<keyword evidence="2" id="KW-0479">Metal-binding</keyword>
<proteinExistence type="predicted"/>
<dbReference type="Pfam" id="PF20514">
    <property type="entry name" value="WHD_ROXA"/>
    <property type="match status" value="1"/>
</dbReference>
<reference evidence="7" key="1">
    <citation type="submission" date="2016-10" db="EMBL/GenBank/DDBJ databases">
        <title>Sequence of Gallionella enrichment culture.</title>
        <authorList>
            <person name="Poehlein A."/>
            <person name="Muehling M."/>
            <person name="Daniel R."/>
        </authorList>
    </citation>
    <scope>NUCLEOTIDE SEQUENCE</scope>
</reference>
<keyword evidence="3" id="KW-0223">Dioxygenase</keyword>
<dbReference type="PROSITE" id="PS51184">
    <property type="entry name" value="JMJC"/>
    <property type="match status" value="1"/>
</dbReference>